<evidence type="ECO:0000313" key="2">
    <source>
        <dbReference type="EMBL" id="GGE80788.1"/>
    </source>
</evidence>
<proteinExistence type="predicted"/>
<dbReference type="EMBL" id="BMIT01000001">
    <property type="protein sequence ID" value="GGE80788.1"/>
    <property type="molecule type" value="Genomic_DNA"/>
</dbReference>
<name>A0ABQ1T5G5_9GAMM</name>
<organism evidence="2 3">
    <name type="scientific">Pseudoalteromonas gelatinilytica</name>
    <dbReference type="NCBI Taxonomy" id="1703256"/>
    <lineage>
        <taxon>Bacteria</taxon>
        <taxon>Pseudomonadati</taxon>
        <taxon>Pseudomonadota</taxon>
        <taxon>Gammaproteobacteria</taxon>
        <taxon>Alteromonadales</taxon>
        <taxon>Pseudoalteromonadaceae</taxon>
        <taxon>Pseudoalteromonas</taxon>
    </lineage>
</organism>
<feature type="signal peptide" evidence="1">
    <location>
        <begin position="1"/>
        <end position="19"/>
    </location>
</feature>
<accession>A0ABQ1T5G5</accession>
<dbReference type="Proteomes" id="UP000638462">
    <property type="component" value="Unassembled WGS sequence"/>
</dbReference>
<evidence type="ECO:0000256" key="1">
    <source>
        <dbReference type="SAM" id="SignalP"/>
    </source>
</evidence>
<sequence length="247" mass="27827">MKTKMMLIAVWLFVSACHATPSLNELTLNLKLWLADQQYPLAHFTTKQGALVANESLNSGGEIHYRQQGEQCIAYAPHRFYDKHTHTIAKALFNHCQAFLSNTKHRNTRDEHGELIDFGKYKQSASNAFILAYAEHVESFSIYQIHGFAKENRKTPEGKKADAIISNGHVIPSTRAIAITACLNEQLKITAMVYGLDVKELGGTTNILASLAPKNSQFFHIELSRQLRERLVSNNQLLKLFNQCLIS</sequence>
<protein>
    <recommendedName>
        <fullName evidence="4">Lipoprotein</fullName>
    </recommendedName>
</protein>
<keyword evidence="3" id="KW-1185">Reference proteome</keyword>
<evidence type="ECO:0000313" key="3">
    <source>
        <dbReference type="Proteomes" id="UP000638462"/>
    </source>
</evidence>
<dbReference type="PROSITE" id="PS51257">
    <property type="entry name" value="PROKAR_LIPOPROTEIN"/>
    <property type="match status" value="1"/>
</dbReference>
<comment type="caution">
    <text evidence="2">The sequence shown here is derived from an EMBL/GenBank/DDBJ whole genome shotgun (WGS) entry which is preliminary data.</text>
</comment>
<feature type="chain" id="PRO_5047518330" description="Lipoprotein" evidence="1">
    <location>
        <begin position="20"/>
        <end position="247"/>
    </location>
</feature>
<evidence type="ECO:0008006" key="4">
    <source>
        <dbReference type="Google" id="ProtNLM"/>
    </source>
</evidence>
<dbReference type="RefSeq" id="WP_188726678.1">
    <property type="nucleotide sequence ID" value="NZ_BMIT01000001.1"/>
</dbReference>
<keyword evidence="1" id="KW-0732">Signal</keyword>
<reference evidence="3" key="1">
    <citation type="journal article" date="2019" name="Int. J. Syst. Evol. Microbiol.">
        <title>The Global Catalogue of Microorganisms (GCM) 10K type strain sequencing project: providing services to taxonomists for standard genome sequencing and annotation.</title>
        <authorList>
            <consortium name="The Broad Institute Genomics Platform"/>
            <consortium name="The Broad Institute Genome Sequencing Center for Infectious Disease"/>
            <person name="Wu L."/>
            <person name="Ma J."/>
        </authorList>
    </citation>
    <scope>NUCLEOTIDE SEQUENCE [LARGE SCALE GENOMIC DNA]</scope>
    <source>
        <strain evidence="3">CGMCC 1.15394</strain>
    </source>
</reference>
<gene>
    <name evidence="2" type="ORF">GCM10008027_01900</name>
</gene>